<dbReference type="Proteomes" id="UP000324222">
    <property type="component" value="Unassembled WGS sequence"/>
</dbReference>
<gene>
    <name evidence="1" type="ORF">E2C01_022337</name>
</gene>
<evidence type="ECO:0000313" key="1">
    <source>
        <dbReference type="EMBL" id="MPC29119.1"/>
    </source>
</evidence>
<sequence length="93" mass="10351">MEDQLAHPGVAMLRLLEKLNANTSITSNELTLTGMKGLIPTSLPEKTVERRVRSLKSYTMLTHHHSSRATITSSRWQSGGLESVTRFRLSTEG</sequence>
<accession>A0A5B7E6S6</accession>
<reference evidence="1 2" key="1">
    <citation type="submission" date="2019-05" db="EMBL/GenBank/DDBJ databases">
        <title>Another draft genome of Portunus trituberculatus and its Hox gene families provides insights of decapod evolution.</title>
        <authorList>
            <person name="Jeong J.-H."/>
            <person name="Song I."/>
            <person name="Kim S."/>
            <person name="Choi T."/>
            <person name="Kim D."/>
            <person name="Ryu S."/>
            <person name="Kim W."/>
        </authorList>
    </citation>
    <scope>NUCLEOTIDE SEQUENCE [LARGE SCALE GENOMIC DNA]</scope>
    <source>
        <tissue evidence="1">Muscle</tissue>
    </source>
</reference>
<dbReference type="EMBL" id="VSRR010002018">
    <property type="protein sequence ID" value="MPC29119.1"/>
    <property type="molecule type" value="Genomic_DNA"/>
</dbReference>
<name>A0A5B7E6S6_PORTR</name>
<keyword evidence="2" id="KW-1185">Reference proteome</keyword>
<evidence type="ECO:0000313" key="2">
    <source>
        <dbReference type="Proteomes" id="UP000324222"/>
    </source>
</evidence>
<organism evidence="1 2">
    <name type="scientific">Portunus trituberculatus</name>
    <name type="common">Swimming crab</name>
    <name type="synonym">Neptunus trituberculatus</name>
    <dbReference type="NCBI Taxonomy" id="210409"/>
    <lineage>
        <taxon>Eukaryota</taxon>
        <taxon>Metazoa</taxon>
        <taxon>Ecdysozoa</taxon>
        <taxon>Arthropoda</taxon>
        <taxon>Crustacea</taxon>
        <taxon>Multicrustacea</taxon>
        <taxon>Malacostraca</taxon>
        <taxon>Eumalacostraca</taxon>
        <taxon>Eucarida</taxon>
        <taxon>Decapoda</taxon>
        <taxon>Pleocyemata</taxon>
        <taxon>Brachyura</taxon>
        <taxon>Eubrachyura</taxon>
        <taxon>Portunoidea</taxon>
        <taxon>Portunidae</taxon>
        <taxon>Portuninae</taxon>
        <taxon>Portunus</taxon>
    </lineage>
</organism>
<proteinExistence type="predicted"/>
<protein>
    <submittedName>
        <fullName evidence="1">Uncharacterized protein</fullName>
    </submittedName>
</protein>
<dbReference type="AlphaFoldDB" id="A0A5B7E6S6"/>
<comment type="caution">
    <text evidence="1">The sequence shown here is derived from an EMBL/GenBank/DDBJ whole genome shotgun (WGS) entry which is preliminary data.</text>
</comment>